<protein>
    <submittedName>
        <fullName evidence="2">Uncharacterized protein</fullName>
    </submittedName>
</protein>
<gene>
    <name evidence="2" type="ORF">PLOB_00011328</name>
</gene>
<accession>A0ABN8NC23</accession>
<dbReference type="Proteomes" id="UP001159405">
    <property type="component" value="Unassembled WGS sequence"/>
</dbReference>
<evidence type="ECO:0000313" key="2">
    <source>
        <dbReference type="EMBL" id="CAH3103596.1"/>
    </source>
</evidence>
<proteinExistence type="predicted"/>
<organism evidence="2 3">
    <name type="scientific">Porites lobata</name>
    <dbReference type="NCBI Taxonomy" id="104759"/>
    <lineage>
        <taxon>Eukaryota</taxon>
        <taxon>Metazoa</taxon>
        <taxon>Cnidaria</taxon>
        <taxon>Anthozoa</taxon>
        <taxon>Hexacorallia</taxon>
        <taxon>Scleractinia</taxon>
        <taxon>Fungiina</taxon>
        <taxon>Poritidae</taxon>
        <taxon>Porites</taxon>
    </lineage>
</organism>
<evidence type="ECO:0000256" key="1">
    <source>
        <dbReference type="SAM" id="Coils"/>
    </source>
</evidence>
<reference evidence="2 3" key="1">
    <citation type="submission" date="2022-05" db="EMBL/GenBank/DDBJ databases">
        <authorList>
            <consortium name="Genoscope - CEA"/>
            <person name="William W."/>
        </authorList>
    </citation>
    <scope>NUCLEOTIDE SEQUENCE [LARGE SCALE GENOMIC DNA]</scope>
</reference>
<name>A0ABN8NC23_9CNID</name>
<keyword evidence="3" id="KW-1185">Reference proteome</keyword>
<comment type="caution">
    <text evidence="2">The sequence shown here is derived from an EMBL/GenBank/DDBJ whole genome shotgun (WGS) entry which is preliminary data.</text>
</comment>
<dbReference type="EMBL" id="CALNXK010000016">
    <property type="protein sequence ID" value="CAH3103596.1"/>
    <property type="molecule type" value="Genomic_DNA"/>
</dbReference>
<evidence type="ECO:0000313" key="3">
    <source>
        <dbReference type="Proteomes" id="UP001159405"/>
    </source>
</evidence>
<keyword evidence="1" id="KW-0175">Coiled coil</keyword>
<feature type="coiled-coil region" evidence="1">
    <location>
        <begin position="1"/>
        <end position="28"/>
    </location>
</feature>
<sequence>MKGVRKQLQEAKAEFQSVYKELKEQRINDQIGEDETVFLRTANCSCKIVHIDCGKVELLLNAKKTKAEYFNIEKEEVKTVDDTKIKQVVVEETGEQDSNTWETGYVLRKET</sequence>